<organism evidence="3 4">
    <name type="scientific">Raphanus sativus</name>
    <name type="common">Radish</name>
    <name type="synonym">Raphanus raphanistrum var. sativus</name>
    <dbReference type="NCBI Taxonomy" id="3726"/>
    <lineage>
        <taxon>Eukaryota</taxon>
        <taxon>Viridiplantae</taxon>
        <taxon>Streptophyta</taxon>
        <taxon>Embryophyta</taxon>
        <taxon>Tracheophyta</taxon>
        <taxon>Spermatophyta</taxon>
        <taxon>Magnoliopsida</taxon>
        <taxon>eudicotyledons</taxon>
        <taxon>Gunneridae</taxon>
        <taxon>Pentapetalae</taxon>
        <taxon>rosids</taxon>
        <taxon>malvids</taxon>
        <taxon>Brassicales</taxon>
        <taxon>Brassicaceae</taxon>
        <taxon>Brassiceae</taxon>
        <taxon>Raphanus</taxon>
    </lineage>
</organism>
<dbReference type="PANTHER" id="PTHR46996:SF10">
    <property type="entry name" value="RIBOSOMAL PROTEIN L34E SUPERFAMILY PROTEIN"/>
    <property type="match status" value="1"/>
</dbReference>
<dbReference type="KEGG" id="rsz:108817467"/>
<dbReference type="AlphaFoldDB" id="A0A6J0KCG6"/>
<evidence type="ECO:0000313" key="4">
    <source>
        <dbReference type="RefSeq" id="XP_018445667.1"/>
    </source>
</evidence>
<reference evidence="3" key="1">
    <citation type="journal article" date="2019" name="Database">
        <title>The radish genome database (RadishGD): an integrated information resource for radish genomics.</title>
        <authorList>
            <person name="Yu H.J."/>
            <person name="Baek S."/>
            <person name="Lee Y.J."/>
            <person name="Cho A."/>
            <person name="Mun J.H."/>
        </authorList>
    </citation>
    <scope>NUCLEOTIDE SEQUENCE [LARGE SCALE GENOMIC DNA]</scope>
    <source>
        <strain evidence="3">cv. WK10039</strain>
    </source>
</reference>
<keyword evidence="2" id="KW-0472">Membrane</keyword>
<keyword evidence="2" id="KW-1133">Transmembrane helix</keyword>
<reference evidence="4" key="2">
    <citation type="submission" date="2025-08" db="UniProtKB">
        <authorList>
            <consortium name="RefSeq"/>
        </authorList>
    </citation>
    <scope>IDENTIFICATION</scope>
    <source>
        <tissue evidence="4">Leaf</tissue>
    </source>
</reference>
<gene>
    <name evidence="4" type="primary">LOC108817467</name>
</gene>
<name>A0A6J0KCG6_RAPSA</name>
<feature type="compositionally biased region" description="Basic residues" evidence="1">
    <location>
        <begin position="19"/>
        <end position="28"/>
    </location>
</feature>
<feature type="transmembrane region" description="Helical" evidence="2">
    <location>
        <begin position="99"/>
        <end position="122"/>
    </location>
</feature>
<accession>A0A6J0KCG6</accession>
<dbReference type="RefSeq" id="XP_018445667.1">
    <property type="nucleotide sequence ID" value="XM_018590165.2"/>
</dbReference>
<sequence>MVYLQSSISVVEMANSADHHHHKPRTNRKSSSSSSSLSICCDGGSPSAAIDVLILIAVVTSSGFLIFPYIRFIAVKSVEIFSDVSCLVKEEILRNPDPIVYGLIALSVSCTALSAWMIVILVSGRNKCGKPDCRGLGKANAEFDIQLETEDCVKGGGGGSSSSGAGVVSKKGLFELPRDHHRELEAELKKMAPVNGRAVLVFRAKCGCSVGRLEVPGPKKQRRKIKK</sequence>
<keyword evidence="2" id="KW-0812">Transmembrane</keyword>
<keyword evidence="3" id="KW-1185">Reference proteome</keyword>
<proteinExistence type="predicted"/>
<dbReference type="GeneID" id="108817467"/>
<dbReference type="OrthoDB" id="1865221at2759"/>
<dbReference type="PANTHER" id="PTHR46996">
    <property type="entry name" value="OS05G0488500 PROTEIN"/>
    <property type="match status" value="1"/>
</dbReference>
<dbReference type="Proteomes" id="UP000504610">
    <property type="component" value="Chromosome 7"/>
</dbReference>
<feature type="region of interest" description="Disordered" evidence="1">
    <location>
        <begin position="15"/>
        <end position="35"/>
    </location>
</feature>
<evidence type="ECO:0000313" key="3">
    <source>
        <dbReference type="Proteomes" id="UP000504610"/>
    </source>
</evidence>
<evidence type="ECO:0000256" key="2">
    <source>
        <dbReference type="SAM" id="Phobius"/>
    </source>
</evidence>
<protein>
    <submittedName>
        <fullName evidence="4">Uncharacterized protein At5g19025</fullName>
    </submittedName>
</protein>
<evidence type="ECO:0000256" key="1">
    <source>
        <dbReference type="SAM" id="MobiDB-lite"/>
    </source>
</evidence>
<feature type="transmembrane region" description="Helical" evidence="2">
    <location>
        <begin position="52"/>
        <end position="74"/>
    </location>
</feature>